<feature type="transmembrane region" description="Helical" evidence="6">
    <location>
        <begin position="468"/>
        <end position="491"/>
    </location>
</feature>
<gene>
    <name evidence="8" type="ORF">H2204_013987</name>
</gene>
<dbReference type="InterPro" id="IPR010573">
    <property type="entry name" value="MFS_Str1/Tri12-like"/>
</dbReference>
<evidence type="ECO:0000256" key="4">
    <source>
        <dbReference type="ARBA" id="ARBA00022989"/>
    </source>
</evidence>
<dbReference type="GO" id="GO:0005886">
    <property type="term" value="C:plasma membrane"/>
    <property type="evidence" value="ECO:0007669"/>
    <property type="project" value="TreeGrafter"/>
</dbReference>
<dbReference type="Proteomes" id="UP001172681">
    <property type="component" value="Unassembled WGS sequence"/>
</dbReference>
<accession>A0AA38XMI7</accession>
<comment type="subcellular location">
    <subcellularLocation>
        <location evidence="1">Membrane</location>
        <topology evidence="1">Multi-pass membrane protein</topology>
    </subcellularLocation>
</comment>
<organism evidence="8 9">
    <name type="scientific">Knufia peltigerae</name>
    <dbReference type="NCBI Taxonomy" id="1002370"/>
    <lineage>
        <taxon>Eukaryota</taxon>
        <taxon>Fungi</taxon>
        <taxon>Dikarya</taxon>
        <taxon>Ascomycota</taxon>
        <taxon>Pezizomycotina</taxon>
        <taxon>Eurotiomycetes</taxon>
        <taxon>Chaetothyriomycetidae</taxon>
        <taxon>Chaetothyriales</taxon>
        <taxon>Trichomeriaceae</taxon>
        <taxon>Knufia</taxon>
    </lineage>
</organism>
<dbReference type="GO" id="GO:0022857">
    <property type="term" value="F:transmembrane transporter activity"/>
    <property type="evidence" value="ECO:0007669"/>
    <property type="project" value="InterPro"/>
</dbReference>
<feature type="transmembrane region" description="Helical" evidence="6">
    <location>
        <begin position="109"/>
        <end position="127"/>
    </location>
</feature>
<dbReference type="PROSITE" id="PS50850">
    <property type="entry name" value="MFS"/>
    <property type="match status" value="1"/>
</dbReference>
<dbReference type="InterPro" id="IPR036259">
    <property type="entry name" value="MFS_trans_sf"/>
</dbReference>
<name>A0AA38XMI7_9EURO</name>
<feature type="transmembrane region" description="Helical" evidence="6">
    <location>
        <begin position="196"/>
        <end position="218"/>
    </location>
</feature>
<keyword evidence="3 6" id="KW-0812">Transmembrane</keyword>
<feature type="transmembrane region" description="Helical" evidence="6">
    <location>
        <begin position="410"/>
        <end position="429"/>
    </location>
</feature>
<feature type="transmembrane region" description="Helical" evidence="6">
    <location>
        <begin position="435"/>
        <end position="461"/>
    </location>
</feature>
<evidence type="ECO:0000259" key="7">
    <source>
        <dbReference type="PROSITE" id="PS50850"/>
    </source>
</evidence>
<feature type="transmembrane region" description="Helical" evidence="6">
    <location>
        <begin position="270"/>
        <end position="292"/>
    </location>
</feature>
<dbReference type="CDD" id="cd06179">
    <property type="entry name" value="MFS_TRI12_like"/>
    <property type="match status" value="1"/>
</dbReference>
<dbReference type="AlphaFoldDB" id="A0AA38XMI7"/>
<keyword evidence="2" id="KW-0813">Transport</keyword>
<evidence type="ECO:0000313" key="9">
    <source>
        <dbReference type="Proteomes" id="UP001172681"/>
    </source>
</evidence>
<feature type="transmembrane region" description="Helical" evidence="6">
    <location>
        <begin position="341"/>
        <end position="363"/>
    </location>
</feature>
<evidence type="ECO:0000256" key="5">
    <source>
        <dbReference type="ARBA" id="ARBA00023136"/>
    </source>
</evidence>
<evidence type="ECO:0000256" key="6">
    <source>
        <dbReference type="SAM" id="Phobius"/>
    </source>
</evidence>
<feature type="transmembrane region" description="Helical" evidence="6">
    <location>
        <begin position="163"/>
        <end position="184"/>
    </location>
</feature>
<evidence type="ECO:0000256" key="2">
    <source>
        <dbReference type="ARBA" id="ARBA00022448"/>
    </source>
</evidence>
<evidence type="ECO:0000256" key="1">
    <source>
        <dbReference type="ARBA" id="ARBA00004141"/>
    </source>
</evidence>
<sequence length="607" mass="64730">MTVSNESTAAPETRQVALEDVKPSSAIHADVLASEVVERKHLDGTVDLVDVRAIGGDIDQMPPGYFGSIHFLGTVVAISLGAICAYLSWVMPANTLGLINESIGPSPNINWVATSWTLGNSISYLLFGRLSDIFGRRWLTIAANALTLVACIVAGTASRVDALIAANTLNGFAAAVQLSFPLLLGELVANKHRGPISALVFLAVTPFGVFGPAFARLFILNTAAGWRWNFYLGIIFSGITTLLLFFFYHPPRYSQLHVQGKSSWQQVKELDHGGLFLLVAGTVLFLVGLSWGGQVYPWRSAEVVCTIVIGGLCLIAFGLYEEEFVVKGHGLMPPRIFKNTGFSAVVVTSTVGGMVYYSMSVLWPTILAGVYTTDTMDIGWKSSVQGGGTILGQVIGAVGLSYIPKVKWQAIGTSAGAAAFFAALASMNTGNEAQIIVMGILASACVGWVDNIGFVGVSLLFEPEDIGLVFGVLGSIRTLGGAVAQALYVSVLTNKLTHYLPKYVVPAAIESGLPESSLKALFAAITTGNFGSVPGITPDIIAAVSAQVKHAYLSSFRVVFLATIPFGTILLVASFWVPNFDQFLHLNVAKRLQFKGRSHEQEQRETS</sequence>
<keyword evidence="9" id="KW-1185">Reference proteome</keyword>
<dbReference type="InterPro" id="IPR053791">
    <property type="entry name" value="MFS_Tri12-like"/>
</dbReference>
<dbReference type="PANTHER" id="PTHR23501:SF109">
    <property type="entry name" value="MAJOR FACILITATOR SUPERFAMILY (MFS) PROFILE DOMAIN-CONTAINING PROTEIN-RELATED"/>
    <property type="match status" value="1"/>
</dbReference>
<evidence type="ECO:0000256" key="3">
    <source>
        <dbReference type="ARBA" id="ARBA00022692"/>
    </source>
</evidence>
<evidence type="ECO:0000313" key="8">
    <source>
        <dbReference type="EMBL" id="KAJ9616192.1"/>
    </source>
</evidence>
<proteinExistence type="predicted"/>
<feature type="transmembrane region" description="Helical" evidence="6">
    <location>
        <begin position="230"/>
        <end position="249"/>
    </location>
</feature>
<feature type="transmembrane region" description="Helical" evidence="6">
    <location>
        <begin position="298"/>
        <end position="320"/>
    </location>
</feature>
<dbReference type="Gene3D" id="1.20.1720.10">
    <property type="entry name" value="Multidrug resistance protein D"/>
    <property type="match status" value="1"/>
</dbReference>
<comment type="caution">
    <text evidence="8">The sequence shown here is derived from an EMBL/GenBank/DDBJ whole genome shotgun (WGS) entry which is preliminary data.</text>
</comment>
<reference evidence="8" key="1">
    <citation type="submission" date="2022-10" db="EMBL/GenBank/DDBJ databases">
        <title>Culturing micro-colonial fungi from biological soil crusts in the Mojave desert and describing Neophaeococcomyces mojavensis, and introducing the new genera and species Taxawa tesnikishii.</title>
        <authorList>
            <person name="Kurbessoian T."/>
            <person name="Stajich J.E."/>
        </authorList>
    </citation>
    <scope>NUCLEOTIDE SEQUENCE</scope>
    <source>
        <strain evidence="8">TK_35</strain>
    </source>
</reference>
<dbReference type="EMBL" id="JAPDRN010000168">
    <property type="protein sequence ID" value="KAJ9616192.1"/>
    <property type="molecule type" value="Genomic_DNA"/>
</dbReference>
<feature type="domain" description="Major facilitator superfamily (MFS) profile" evidence="7">
    <location>
        <begin position="74"/>
        <end position="581"/>
    </location>
</feature>
<dbReference type="InterPro" id="IPR020846">
    <property type="entry name" value="MFS_dom"/>
</dbReference>
<feature type="transmembrane region" description="Helical" evidence="6">
    <location>
        <begin position="558"/>
        <end position="577"/>
    </location>
</feature>
<dbReference type="SUPFAM" id="SSF103473">
    <property type="entry name" value="MFS general substrate transporter"/>
    <property type="match status" value="1"/>
</dbReference>
<protein>
    <recommendedName>
        <fullName evidence="7">Major facilitator superfamily (MFS) profile domain-containing protein</fullName>
    </recommendedName>
</protein>
<dbReference type="PANTHER" id="PTHR23501">
    <property type="entry name" value="MAJOR FACILITATOR SUPERFAMILY"/>
    <property type="match status" value="1"/>
</dbReference>
<keyword evidence="4 6" id="KW-1133">Transmembrane helix</keyword>
<dbReference type="Gene3D" id="1.20.1250.20">
    <property type="entry name" value="MFS general substrate transporter like domains"/>
    <property type="match status" value="1"/>
</dbReference>
<keyword evidence="5 6" id="KW-0472">Membrane</keyword>
<feature type="transmembrane region" description="Helical" evidence="6">
    <location>
        <begin position="69"/>
        <end position="89"/>
    </location>
</feature>
<dbReference type="Pfam" id="PF06609">
    <property type="entry name" value="TRI12"/>
    <property type="match status" value="1"/>
</dbReference>
<feature type="transmembrane region" description="Helical" evidence="6">
    <location>
        <begin position="139"/>
        <end position="157"/>
    </location>
</feature>